<dbReference type="EMBL" id="BGZK01001665">
    <property type="protein sequence ID" value="GBP84209.1"/>
    <property type="molecule type" value="Genomic_DNA"/>
</dbReference>
<proteinExistence type="predicted"/>
<comment type="caution">
    <text evidence="2">The sequence shown here is derived from an EMBL/GenBank/DDBJ whole genome shotgun (WGS) entry which is preliminary data.</text>
</comment>
<dbReference type="AlphaFoldDB" id="A0A4C1ZB97"/>
<evidence type="ECO:0000313" key="2">
    <source>
        <dbReference type="EMBL" id="GBP84209.1"/>
    </source>
</evidence>
<evidence type="ECO:0000313" key="3">
    <source>
        <dbReference type="Proteomes" id="UP000299102"/>
    </source>
</evidence>
<evidence type="ECO:0000256" key="1">
    <source>
        <dbReference type="SAM" id="MobiDB-lite"/>
    </source>
</evidence>
<protein>
    <submittedName>
        <fullName evidence="2">Uncharacterized protein</fullName>
    </submittedName>
</protein>
<sequence>MSVLATYTLRGSCENCARGRPIIVEWERRKAFGGPLSFAHDSNYLSVPSIDVDAVSLANAKLKNCHQKSTLSRLSRGSSVPMQSHGSLVFLPSS</sequence>
<keyword evidence="3" id="KW-1185">Reference proteome</keyword>
<feature type="region of interest" description="Disordered" evidence="1">
    <location>
        <begin position="73"/>
        <end position="94"/>
    </location>
</feature>
<accession>A0A4C1ZB97</accession>
<organism evidence="2 3">
    <name type="scientific">Eumeta variegata</name>
    <name type="common">Bagworm moth</name>
    <name type="synonym">Eumeta japonica</name>
    <dbReference type="NCBI Taxonomy" id="151549"/>
    <lineage>
        <taxon>Eukaryota</taxon>
        <taxon>Metazoa</taxon>
        <taxon>Ecdysozoa</taxon>
        <taxon>Arthropoda</taxon>
        <taxon>Hexapoda</taxon>
        <taxon>Insecta</taxon>
        <taxon>Pterygota</taxon>
        <taxon>Neoptera</taxon>
        <taxon>Endopterygota</taxon>
        <taxon>Lepidoptera</taxon>
        <taxon>Glossata</taxon>
        <taxon>Ditrysia</taxon>
        <taxon>Tineoidea</taxon>
        <taxon>Psychidae</taxon>
        <taxon>Oiketicinae</taxon>
        <taxon>Eumeta</taxon>
    </lineage>
</organism>
<reference evidence="2 3" key="1">
    <citation type="journal article" date="2019" name="Commun. Biol.">
        <title>The bagworm genome reveals a unique fibroin gene that provides high tensile strength.</title>
        <authorList>
            <person name="Kono N."/>
            <person name="Nakamura H."/>
            <person name="Ohtoshi R."/>
            <person name="Tomita M."/>
            <person name="Numata K."/>
            <person name="Arakawa K."/>
        </authorList>
    </citation>
    <scope>NUCLEOTIDE SEQUENCE [LARGE SCALE GENOMIC DNA]</scope>
</reference>
<dbReference type="Proteomes" id="UP000299102">
    <property type="component" value="Unassembled WGS sequence"/>
</dbReference>
<gene>
    <name evidence="2" type="ORF">EVAR_51051_1</name>
</gene>
<name>A0A4C1ZB97_EUMVA</name>